<evidence type="ECO:0000256" key="1">
    <source>
        <dbReference type="ARBA" id="ARBA00004196"/>
    </source>
</evidence>
<evidence type="ECO:0000256" key="6">
    <source>
        <dbReference type="SAM" id="Phobius"/>
    </source>
</evidence>
<evidence type="ECO:0000313" key="8">
    <source>
        <dbReference type="EMBL" id="GEP55286.1"/>
    </source>
</evidence>
<evidence type="ECO:0000256" key="4">
    <source>
        <dbReference type="ARBA" id="ARBA00023157"/>
    </source>
</evidence>
<dbReference type="SUPFAM" id="SSF52833">
    <property type="entry name" value="Thioredoxin-like"/>
    <property type="match status" value="1"/>
</dbReference>
<dbReference type="Gene3D" id="3.40.30.10">
    <property type="entry name" value="Glutaredoxin"/>
    <property type="match status" value="1"/>
</dbReference>
<keyword evidence="4" id="KW-1015">Disulfide bond</keyword>
<dbReference type="InterPro" id="IPR013740">
    <property type="entry name" value="Redoxin"/>
</dbReference>
<feature type="domain" description="Thioredoxin" evidence="7">
    <location>
        <begin position="43"/>
        <end position="182"/>
    </location>
</feature>
<dbReference type="AlphaFoldDB" id="A0A512N8I3"/>
<dbReference type="InterPro" id="IPR004799">
    <property type="entry name" value="Periplasmic_diS_OxRdtase_DsbE"/>
</dbReference>
<organism evidence="8 9">
    <name type="scientific">Reyranella soli</name>
    <dbReference type="NCBI Taxonomy" id="1230389"/>
    <lineage>
        <taxon>Bacteria</taxon>
        <taxon>Pseudomonadati</taxon>
        <taxon>Pseudomonadota</taxon>
        <taxon>Alphaproteobacteria</taxon>
        <taxon>Hyphomicrobiales</taxon>
        <taxon>Reyranellaceae</taxon>
        <taxon>Reyranella</taxon>
    </lineage>
</organism>
<evidence type="ECO:0000313" key="9">
    <source>
        <dbReference type="Proteomes" id="UP000321058"/>
    </source>
</evidence>
<sequence>MTVVPVRSNHLLYLLPLMTLAILAGFFGWSLVSGRDPASIGSALVGKPAPSLKAPSLRPDEAALSDALLHTGKPALVNFFASWCTPCLAEHPLLERLAKKEGITIIGIAWKNKPEEARGWLKRQGDPFATAGYDLDGSMAVNWGLSGVPETFLIDAHGIVRLHIRAPILEKDVESRILPLLRAGS</sequence>
<evidence type="ECO:0000256" key="3">
    <source>
        <dbReference type="ARBA" id="ARBA00022748"/>
    </source>
</evidence>
<gene>
    <name evidence="8" type="ORF">RSO01_24520</name>
</gene>
<comment type="caution">
    <text evidence="8">The sequence shown here is derived from an EMBL/GenBank/DDBJ whole genome shotgun (WGS) entry which is preliminary data.</text>
</comment>
<dbReference type="OrthoDB" id="9799347at2"/>
<evidence type="ECO:0000256" key="5">
    <source>
        <dbReference type="ARBA" id="ARBA00023284"/>
    </source>
</evidence>
<feature type="transmembrane region" description="Helical" evidence="6">
    <location>
        <begin position="12"/>
        <end position="32"/>
    </location>
</feature>
<dbReference type="NCBIfam" id="TIGR00385">
    <property type="entry name" value="dsbE"/>
    <property type="match status" value="1"/>
</dbReference>
<evidence type="ECO:0000256" key="2">
    <source>
        <dbReference type="ARBA" id="ARBA00007758"/>
    </source>
</evidence>
<dbReference type="Proteomes" id="UP000321058">
    <property type="component" value="Unassembled WGS sequence"/>
</dbReference>
<dbReference type="InterPro" id="IPR050553">
    <property type="entry name" value="Thioredoxin_ResA/DsbE_sf"/>
</dbReference>
<dbReference type="GO" id="GO:0017004">
    <property type="term" value="P:cytochrome complex assembly"/>
    <property type="evidence" value="ECO:0007669"/>
    <property type="project" value="UniProtKB-KW"/>
</dbReference>
<protein>
    <submittedName>
        <fullName evidence="8">Thiol:disulfide interchange protein</fullName>
    </submittedName>
</protein>
<comment type="subcellular location">
    <subcellularLocation>
        <location evidence="1">Cell envelope</location>
    </subcellularLocation>
</comment>
<dbReference type="InterPro" id="IPR017937">
    <property type="entry name" value="Thioredoxin_CS"/>
</dbReference>
<dbReference type="GO" id="GO:0015036">
    <property type="term" value="F:disulfide oxidoreductase activity"/>
    <property type="evidence" value="ECO:0007669"/>
    <property type="project" value="InterPro"/>
</dbReference>
<dbReference type="InterPro" id="IPR013766">
    <property type="entry name" value="Thioredoxin_domain"/>
</dbReference>
<dbReference type="PANTHER" id="PTHR42852">
    <property type="entry name" value="THIOL:DISULFIDE INTERCHANGE PROTEIN DSBE"/>
    <property type="match status" value="1"/>
</dbReference>
<dbReference type="EMBL" id="BKAJ01000037">
    <property type="protein sequence ID" value="GEP55286.1"/>
    <property type="molecule type" value="Genomic_DNA"/>
</dbReference>
<keyword evidence="6" id="KW-1133">Transmembrane helix</keyword>
<accession>A0A512N8I3</accession>
<evidence type="ECO:0000259" key="7">
    <source>
        <dbReference type="PROSITE" id="PS51352"/>
    </source>
</evidence>
<dbReference type="InterPro" id="IPR036249">
    <property type="entry name" value="Thioredoxin-like_sf"/>
</dbReference>
<keyword evidence="9" id="KW-1185">Reference proteome</keyword>
<comment type="similarity">
    <text evidence="2">Belongs to the thioredoxin family. DsbE subfamily.</text>
</comment>
<dbReference type="Pfam" id="PF08534">
    <property type="entry name" value="Redoxin"/>
    <property type="match status" value="1"/>
</dbReference>
<proteinExistence type="inferred from homology"/>
<dbReference type="PROSITE" id="PS51352">
    <property type="entry name" value="THIOREDOXIN_2"/>
    <property type="match status" value="1"/>
</dbReference>
<keyword evidence="6" id="KW-0812">Transmembrane</keyword>
<keyword evidence="5" id="KW-0676">Redox-active center</keyword>
<name>A0A512N8I3_9HYPH</name>
<reference evidence="8 9" key="1">
    <citation type="submission" date="2019-07" db="EMBL/GenBank/DDBJ databases">
        <title>Whole genome shotgun sequence of Reyranella soli NBRC 108950.</title>
        <authorList>
            <person name="Hosoyama A."/>
            <person name="Uohara A."/>
            <person name="Ohji S."/>
            <person name="Ichikawa N."/>
        </authorList>
    </citation>
    <scope>NUCLEOTIDE SEQUENCE [LARGE SCALE GENOMIC DNA]</scope>
    <source>
        <strain evidence="8 9">NBRC 108950</strain>
    </source>
</reference>
<dbReference type="GO" id="GO:0030288">
    <property type="term" value="C:outer membrane-bounded periplasmic space"/>
    <property type="evidence" value="ECO:0007669"/>
    <property type="project" value="InterPro"/>
</dbReference>
<dbReference type="CDD" id="cd03010">
    <property type="entry name" value="TlpA_like_DsbE"/>
    <property type="match status" value="1"/>
</dbReference>
<dbReference type="PROSITE" id="PS00194">
    <property type="entry name" value="THIOREDOXIN_1"/>
    <property type="match status" value="1"/>
</dbReference>
<dbReference type="PANTHER" id="PTHR42852:SF6">
    <property type="entry name" value="THIOL:DISULFIDE INTERCHANGE PROTEIN DSBE"/>
    <property type="match status" value="1"/>
</dbReference>
<keyword evidence="3" id="KW-0201">Cytochrome c-type biogenesis</keyword>
<keyword evidence="6" id="KW-0472">Membrane</keyword>